<feature type="compositionally biased region" description="Basic and acidic residues" evidence="2">
    <location>
        <begin position="213"/>
        <end position="223"/>
    </location>
</feature>
<feature type="compositionally biased region" description="Pro residues" evidence="2">
    <location>
        <begin position="170"/>
        <end position="181"/>
    </location>
</feature>
<gene>
    <name evidence="4" type="ORF">IL334_006507</name>
</gene>
<keyword evidence="5" id="KW-1185">Reference proteome</keyword>
<protein>
    <recommendedName>
        <fullName evidence="3">NF-kappa-B-activating protein C-terminal domain-containing protein</fullName>
    </recommendedName>
</protein>
<dbReference type="GeneID" id="87958637"/>
<organism evidence="4 5">
    <name type="scientific">Kwoniella shivajii</name>
    <dbReference type="NCBI Taxonomy" id="564305"/>
    <lineage>
        <taxon>Eukaryota</taxon>
        <taxon>Fungi</taxon>
        <taxon>Dikarya</taxon>
        <taxon>Basidiomycota</taxon>
        <taxon>Agaricomycotina</taxon>
        <taxon>Tremellomycetes</taxon>
        <taxon>Tremellales</taxon>
        <taxon>Cryptococcaceae</taxon>
        <taxon>Kwoniella</taxon>
    </lineage>
</organism>
<feature type="domain" description="NF-kappa-B-activating protein C-terminal" evidence="3">
    <location>
        <begin position="411"/>
        <end position="507"/>
    </location>
</feature>
<dbReference type="InterPro" id="IPR040466">
    <property type="entry name" value="NKAP"/>
</dbReference>
<feature type="compositionally biased region" description="Gly residues" evidence="2">
    <location>
        <begin position="183"/>
        <end position="197"/>
    </location>
</feature>
<dbReference type="Pfam" id="PF06047">
    <property type="entry name" value="Nkap_C"/>
    <property type="match status" value="1"/>
</dbReference>
<feature type="region of interest" description="Disordered" evidence="2">
    <location>
        <begin position="1"/>
        <end position="407"/>
    </location>
</feature>
<evidence type="ECO:0000313" key="5">
    <source>
        <dbReference type="Proteomes" id="UP001329825"/>
    </source>
</evidence>
<dbReference type="RefSeq" id="XP_062794260.1">
    <property type="nucleotide sequence ID" value="XM_062938209.1"/>
</dbReference>
<dbReference type="InterPro" id="IPR009269">
    <property type="entry name" value="NKAP_C"/>
</dbReference>
<accession>A0ABZ1D650</accession>
<feature type="compositionally biased region" description="Pro residues" evidence="2">
    <location>
        <begin position="143"/>
        <end position="153"/>
    </location>
</feature>
<feature type="compositionally biased region" description="Basic residues" evidence="2">
    <location>
        <begin position="294"/>
        <end position="309"/>
    </location>
</feature>
<evidence type="ECO:0000256" key="2">
    <source>
        <dbReference type="SAM" id="MobiDB-lite"/>
    </source>
</evidence>
<evidence type="ECO:0000313" key="4">
    <source>
        <dbReference type="EMBL" id="WRT69521.1"/>
    </source>
</evidence>
<proteinExistence type="inferred from homology"/>
<feature type="compositionally biased region" description="Basic residues" evidence="2">
    <location>
        <begin position="248"/>
        <end position="276"/>
    </location>
</feature>
<evidence type="ECO:0000256" key="1">
    <source>
        <dbReference type="ARBA" id="ARBA00009313"/>
    </source>
</evidence>
<feature type="compositionally biased region" description="Basic and acidic residues" evidence="2">
    <location>
        <begin position="359"/>
        <end position="380"/>
    </location>
</feature>
<sequence length="518" mass="60035">MATVHPSRMRLVPGGSHPPIPPASSDRNGEGSREEELRRKLMERKRGDEGGSRERDDRRERDSRDDRRETRDDRRDRDGDRRDRDRGDDRIRDRDGEAFRSYELRRDERDGRDGRDGRDRRSNQDERPRRASPSYRPYDLSAPPAPGGPPPPQAQGQGYGYGRRDDLPGGPAPPLWRPDGPPHGMGGGAGSGAGQRGGWQNPPPPNRFNGNMDFERRREERENNPLSIWPDSPKRPYQDEDEIEAERKKNKAKAKAARKSKSSKSKHKSSKHRSSKKYSDASSSETDSEEEERRRRRRKEKERERRKRHDSVSDSDDDRERRRKRRKSKSRSEIRDENDEPDLADQWVEKGGEVVLIPTEKDRERVESHYQKASPEKEIKSIPVVNDDSDDEIGPQLPSEVRQGKMDRHAFANMRPGEGEAYAAYAESGERIPRRGEIGMDANIIEKFENSGYVMSGSRHQRMNAVRMRKENQVINEAEKRAILKLQREEKEKKEGMIITQFKEMMEENLRKQGINRP</sequence>
<dbReference type="PANTHER" id="PTHR13087:SF0">
    <property type="entry name" value="NFKB ACTIVATING PROTEIN LIKE"/>
    <property type="match status" value="1"/>
</dbReference>
<reference evidence="4 5" key="1">
    <citation type="submission" date="2024-01" db="EMBL/GenBank/DDBJ databases">
        <title>Comparative genomics of Cryptococcus and Kwoniella reveals pathogenesis evolution and contrasting modes of karyotype evolution via chromosome fusion or intercentromeric recombination.</title>
        <authorList>
            <person name="Coelho M.A."/>
            <person name="David-Palma M."/>
            <person name="Shea T."/>
            <person name="Bowers K."/>
            <person name="McGinley-Smith S."/>
            <person name="Mohammad A.W."/>
            <person name="Gnirke A."/>
            <person name="Yurkov A.M."/>
            <person name="Nowrousian M."/>
            <person name="Sun S."/>
            <person name="Cuomo C.A."/>
            <person name="Heitman J."/>
        </authorList>
    </citation>
    <scope>NUCLEOTIDE SEQUENCE [LARGE SCALE GENOMIC DNA]</scope>
    <source>
        <strain evidence="4">CBS 11374</strain>
    </source>
</reference>
<comment type="similarity">
    <text evidence="1">Belongs to the NKAP family.</text>
</comment>
<dbReference type="Proteomes" id="UP001329825">
    <property type="component" value="Chromosome 9"/>
</dbReference>
<dbReference type="PANTHER" id="PTHR13087">
    <property type="entry name" value="NF-KAPPA B ACTIVATING PROTEIN"/>
    <property type="match status" value="1"/>
</dbReference>
<evidence type="ECO:0000259" key="3">
    <source>
        <dbReference type="Pfam" id="PF06047"/>
    </source>
</evidence>
<dbReference type="EMBL" id="CP141889">
    <property type="protein sequence ID" value="WRT69521.1"/>
    <property type="molecule type" value="Genomic_DNA"/>
</dbReference>
<feature type="compositionally biased region" description="Basic and acidic residues" evidence="2">
    <location>
        <begin position="27"/>
        <end position="129"/>
    </location>
</feature>
<name>A0ABZ1D650_9TREE</name>